<dbReference type="CDD" id="cd00143">
    <property type="entry name" value="PP2Cc"/>
    <property type="match status" value="1"/>
</dbReference>
<accession>A0A6I3L5L5</accession>
<sequence>MTARCPHCGTFTADTDRFCEACGHKLGIRVIALPPKEFRPGSGSTVPVAEAARDARLEPATRTPATFESGPAPDCTGCGGADFDPDGYCANCGELGPERDRFEADLGTACLITDRGLLHTRNEDAVAVAVLDGPVPDRPAAAVLAVCDGVSTSEDPQAASGAAVRAGIDACLAALDEKRSAEDCVMAGLTAAADAVKAVGSPDGKAPSCTYVSAIVQFDGNGGADITVANVGDSRAYWLRPGDDSDRLTVDDSLAQAMVDNGLLDAATAMDGPHAHVLTRWLGADSEHQWSANCVRTMHTDQPGVLLLCSDGLWNYLPEAAALSRFTSSLSALPAARALVEHALGAGGKDNITVALVPVPSRTPSGDTP</sequence>
<dbReference type="SMART" id="SM00332">
    <property type="entry name" value="PP2Cc"/>
    <property type="match status" value="1"/>
</dbReference>
<dbReference type="Proteomes" id="UP000432464">
    <property type="component" value="Unassembled WGS sequence"/>
</dbReference>
<dbReference type="Pfam" id="PF13248">
    <property type="entry name" value="Zn_ribbon_3"/>
    <property type="match status" value="1"/>
</dbReference>
<evidence type="ECO:0000313" key="3">
    <source>
        <dbReference type="Proteomes" id="UP000432464"/>
    </source>
</evidence>
<keyword evidence="3" id="KW-1185">Reference proteome</keyword>
<proteinExistence type="predicted"/>
<reference evidence="2 3" key="1">
    <citation type="submission" date="2019-11" db="EMBL/GenBank/DDBJ databases">
        <title>Nocardia sp. nov. CT2-14 isolated from soil.</title>
        <authorList>
            <person name="Kanchanasin P."/>
            <person name="Tanasupawat S."/>
            <person name="Yuki M."/>
            <person name="Kudo T."/>
        </authorList>
    </citation>
    <scope>NUCLEOTIDE SEQUENCE [LARGE SCALE GENOMIC DNA]</scope>
    <source>
        <strain evidence="2 3">CT2-14</strain>
    </source>
</reference>
<dbReference type="InterPro" id="IPR015655">
    <property type="entry name" value="PP2C"/>
</dbReference>
<dbReference type="SMART" id="SM00331">
    <property type="entry name" value="PP2C_SIG"/>
    <property type="match status" value="1"/>
</dbReference>
<dbReference type="InterPro" id="IPR036457">
    <property type="entry name" value="PPM-type-like_dom_sf"/>
</dbReference>
<evidence type="ECO:0000259" key="1">
    <source>
        <dbReference type="PROSITE" id="PS51746"/>
    </source>
</evidence>
<gene>
    <name evidence="2" type="ORF">GLP40_24020</name>
</gene>
<protein>
    <submittedName>
        <fullName evidence="2">Phosphatase</fullName>
    </submittedName>
</protein>
<dbReference type="AlphaFoldDB" id="A0A6I3L5L5"/>
<dbReference type="InterPro" id="IPR001932">
    <property type="entry name" value="PPM-type_phosphatase-like_dom"/>
</dbReference>
<dbReference type="PROSITE" id="PS51746">
    <property type="entry name" value="PPM_2"/>
    <property type="match status" value="1"/>
</dbReference>
<name>A0A6I3L5L5_9NOCA</name>
<evidence type="ECO:0000313" key="2">
    <source>
        <dbReference type="EMBL" id="MTE15825.1"/>
    </source>
</evidence>
<dbReference type="SUPFAM" id="SSF81606">
    <property type="entry name" value="PP2C-like"/>
    <property type="match status" value="1"/>
</dbReference>
<organism evidence="2 3">
    <name type="scientific">Nocardia aurantiaca</name>
    <dbReference type="NCBI Taxonomy" id="2675850"/>
    <lineage>
        <taxon>Bacteria</taxon>
        <taxon>Bacillati</taxon>
        <taxon>Actinomycetota</taxon>
        <taxon>Actinomycetes</taxon>
        <taxon>Mycobacteriales</taxon>
        <taxon>Nocardiaceae</taxon>
        <taxon>Nocardia</taxon>
    </lineage>
</organism>
<dbReference type="Gene3D" id="3.60.40.10">
    <property type="entry name" value="PPM-type phosphatase domain"/>
    <property type="match status" value="1"/>
</dbReference>
<dbReference type="Pfam" id="PF13672">
    <property type="entry name" value="PP2C_2"/>
    <property type="match status" value="1"/>
</dbReference>
<dbReference type="RefSeq" id="WP_328290584.1">
    <property type="nucleotide sequence ID" value="NZ_WMBB01000011.1"/>
</dbReference>
<dbReference type="EMBL" id="WMBB01000011">
    <property type="protein sequence ID" value="MTE15825.1"/>
    <property type="molecule type" value="Genomic_DNA"/>
</dbReference>
<comment type="caution">
    <text evidence="2">The sequence shown here is derived from an EMBL/GenBank/DDBJ whole genome shotgun (WGS) entry which is preliminary data.</text>
</comment>
<dbReference type="GO" id="GO:0004722">
    <property type="term" value="F:protein serine/threonine phosphatase activity"/>
    <property type="evidence" value="ECO:0007669"/>
    <property type="project" value="InterPro"/>
</dbReference>
<dbReference type="PANTHER" id="PTHR47992">
    <property type="entry name" value="PROTEIN PHOSPHATASE"/>
    <property type="match status" value="1"/>
</dbReference>
<feature type="domain" description="PPM-type phosphatase" evidence="1">
    <location>
        <begin position="108"/>
        <end position="359"/>
    </location>
</feature>
<dbReference type="InterPro" id="IPR059113">
    <property type="entry name" value="Znf_ribbon"/>
</dbReference>